<evidence type="ECO:0000313" key="2">
    <source>
        <dbReference type="Proteomes" id="UP001597483"/>
    </source>
</evidence>
<sequence length="169" mass="19179">MNVNRPEVETARLDDLEVVFVGEPPESVSVRFGERHAAVHHLDRRLFFTVRAQAPGLDARLESVTNYVVGRSLARFLDGLDFRGWEGERRWVNADRDLIVSATFHSGGHIELAWTLRPWRHSVYGEWEATVTTTMEAGAEKDDLAAQLHAFLTAEGFPVDYHESDNEFS</sequence>
<dbReference type="InterPro" id="IPR046196">
    <property type="entry name" value="DUF6228"/>
</dbReference>
<dbReference type="EMBL" id="JBHUKS010000014">
    <property type="protein sequence ID" value="MFD2469663.1"/>
    <property type="molecule type" value="Genomic_DNA"/>
</dbReference>
<organism evidence="1 2">
    <name type="scientific">Amycolatopsis silviterrae</name>
    <dbReference type="NCBI Taxonomy" id="1656914"/>
    <lineage>
        <taxon>Bacteria</taxon>
        <taxon>Bacillati</taxon>
        <taxon>Actinomycetota</taxon>
        <taxon>Actinomycetes</taxon>
        <taxon>Pseudonocardiales</taxon>
        <taxon>Pseudonocardiaceae</taxon>
        <taxon>Amycolatopsis</taxon>
    </lineage>
</organism>
<proteinExistence type="predicted"/>
<comment type="caution">
    <text evidence="1">The sequence shown here is derived from an EMBL/GenBank/DDBJ whole genome shotgun (WGS) entry which is preliminary data.</text>
</comment>
<name>A0ABW5H8N6_9PSEU</name>
<dbReference type="Proteomes" id="UP001597483">
    <property type="component" value="Unassembled WGS sequence"/>
</dbReference>
<dbReference type="RefSeq" id="WP_378306229.1">
    <property type="nucleotide sequence ID" value="NZ_JBHUKS010000014.1"/>
</dbReference>
<protein>
    <submittedName>
        <fullName evidence="1">DUF6228 family protein</fullName>
    </submittedName>
</protein>
<keyword evidence="2" id="KW-1185">Reference proteome</keyword>
<gene>
    <name evidence="1" type="ORF">ACFSVL_19925</name>
</gene>
<evidence type="ECO:0000313" key="1">
    <source>
        <dbReference type="EMBL" id="MFD2469663.1"/>
    </source>
</evidence>
<accession>A0ABW5H8N6</accession>
<dbReference type="Pfam" id="PF19739">
    <property type="entry name" value="DUF6228"/>
    <property type="match status" value="1"/>
</dbReference>
<reference evidence="2" key="1">
    <citation type="journal article" date="2019" name="Int. J. Syst. Evol. Microbiol.">
        <title>The Global Catalogue of Microorganisms (GCM) 10K type strain sequencing project: providing services to taxonomists for standard genome sequencing and annotation.</title>
        <authorList>
            <consortium name="The Broad Institute Genomics Platform"/>
            <consortium name="The Broad Institute Genome Sequencing Center for Infectious Disease"/>
            <person name="Wu L."/>
            <person name="Ma J."/>
        </authorList>
    </citation>
    <scope>NUCLEOTIDE SEQUENCE [LARGE SCALE GENOMIC DNA]</scope>
    <source>
        <strain evidence="2">CGMCC 4.7641</strain>
    </source>
</reference>